<dbReference type="EMBL" id="QEAS01000093">
    <property type="protein sequence ID" value="PWG77872.1"/>
    <property type="molecule type" value="Genomic_DNA"/>
</dbReference>
<accession>A0A2U2P913</accession>
<evidence type="ECO:0000256" key="1">
    <source>
        <dbReference type="SAM" id="Coils"/>
    </source>
</evidence>
<keyword evidence="3" id="KW-1185">Reference proteome</keyword>
<evidence type="ECO:0000313" key="2">
    <source>
        <dbReference type="EMBL" id="PWG77872.1"/>
    </source>
</evidence>
<reference evidence="2 3" key="1">
    <citation type="submission" date="2018-04" db="EMBL/GenBank/DDBJ databases">
        <title>Pedobacter chongqingensis sp. nov., isolated from a rottenly hemp rope.</title>
        <authorList>
            <person name="Cai Y."/>
        </authorList>
    </citation>
    <scope>NUCLEOTIDE SEQUENCE [LARGE SCALE GENOMIC DNA]</scope>
    <source>
        <strain evidence="2 3">FJ4-8</strain>
    </source>
</reference>
<organism evidence="2 3">
    <name type="scientific">Pararcticibacter amylolyticus</name>
    <dbReference type="NCBI Taxonomy" id="2173175"/>
    <lineage>
        <taxon>Bacteria</taxon>
        <taxon>Pseudomonadati</taxon>
        <taxon>Bacteroidota</taxon>
        <taxon>Sphingobacteriia</taxon>
        <taxon>Sphingobacteriales</taxon>
        <taxon>Sphingobacteriaceae</taxon>
        <taxon>Pararcticibacter</taxon>
    </lineage>
</organism>
<name>A0A2U2P913_9SPHI</name>
<gene>
    <name evidence="2" type="ORF">DDR33_25220</name>
</gene>
<feature type="non-terminal residue" evidence="2">
    <location>
        <position position="1"/>
    </location>
</feature>
<sequence>VSDMQLKLLQKVEELTLHLIKQNKIIKQQQQKLADHTKQADEIKRLEQRIEQLEAKEHPTR</sequence>
<feature type="coiled-coil region" evidence="1">
    <location>
        <begin position="26"/>
        <end position="56"/>
    </location>
</feature>
<proteinExistence type="predicted"/>
<protein>
    <submittedName>
        <fullName evidence="2">Uncharacterized protein</fullName>
    </submittedName>
</protein>
<dbReference type="AlphaFoldDB" id="A0A2U2P913"/>
<comment type="caution">
    <text evidence="2">The sequence shown here is derived from an EMBL/GenBank/DDBJ whole genome shotgun (WGS) entry which is preliminary data.</text>
</comment>
<dbReference type="Proteomes" id="UP000245647">
    <property type="component" value="Unassembled WGS sequence"/>
</dbReference>
<evidence type="ECO:0000313" key="3">
    <source>
        <dbReference type="Proteomes" id="UP000245647"/>
    </source>
</evidence>
<keyword evidence="1" id="KW-0175">Coiled coil</keyword>